<organism evidence="2 3">
    <name type="scientific">Actinacidiphila glaucinigra</name>
    <dbReference type="NCBI Taxonomy" id="235986"/>
    <lineage>
        <taxon>Bacteria</taxon>
        <taxon>Bacillati</taxon>
        <taxon>Actinomycetota</taxon>
        <taxon>Actinomycetes</taxon>
        <taxon>Kitasatosporales</taxon>
        <taxon>Streptomycetaceae</taxon>
        <taxon>Actinacidiphila</taxon>
    </lineage>
</organism>
<evidence type="ECO:0008006" key="4">
    <source>
        <dbReference type="Google" id="ProtNLM"/>
    </source>
</evidence>
<feature type="chain" id="PRO_5039521551" description="Lipoprotein" evidence="1">
    <location>
        <begin position="23"/>
        <end position="161"/>
    </location>
</feature>
<evidence type="ECO:0000313" key="2">
    <source>
        <dbReference type="EMBL" id="SNT39200.1"/>
    </source>
</evidence>
<name>A0A239M9P7_9ACTN</name>
<evidence type="ECO:0000256" key="1">
    <source>
        <dbReference type="SAM" id="SignalP"/>
    </source>
</evidence>
<keyword evidence="1" id="KW-0732">Signal</keyword>
<dbReference type="PROSITE" id="PS51257">
    <property type="entry name" value="PROKAR_LIPOPROTEIN"/>
    <property type="match status" value="1"/>
</dbReference>
<dbReference type="AlphaFoldDB" id="A0A239M9P7"/>
<feature type="signal peptide" evidence="1">
    <location>
        <begin position="1"/>
        <end position="22"/>
    </location>
</feature>
<dbReference type="RefSeq" id="WP_089227488.1">
    <property type="nucleotide sequence ID" value="NZ_FZOF01000023.1"/>
</dbReference>
<proteinExistence type="predicted"/>
<accession>A0A239M9P7</accession>
<sequence length="161" mass="16353">MTRPYRGRAMCAAVVLSATALAASACSDNESTPAEKASKAASAASSLVSEGAEAVASATAAAQSQLAKIKNGVNAKDDVRLDPVTVEGGKATTTVTATNSGDKQATYTVEVTFRDTSGNLLDAAVVNVADVAPQKSGEATVRSNRDLTGTVKAQVERALRH</sequence>
<keyword evidence="3" id="KW-1185">Reference proteome</keyword>
<gene>
    <name evidence="2" type="ORF">SAMN05216252_12360</name>
</gene>
<reference evidence="2 3" key="1">
    <citation type="submission" date="2017-06" db="EMBL/GenBank/DDBJ databases">
        <authorList>
            <person name="Kim H.J."/>
            <person name="Triplett B.A."/>
        </authorList>
    </citation>
    <scope>NUCLEOTIDE SEQUENCE [LARGE SCALE GENOMIC DNA]</scope>
    <source>
        <strain evidence="2 3">CGMCC 4.1858</strain>
    </source>
</reference>
<dbReference type="EMBL" id="FZOF01000023">
    <property type="protein sequence ID" value="SNT39200.1"/>
    <property type="molecule type" value="Genomic_DNA"/>
</dbReference>
<protein>
    <recommendedName>
        <fullName evidence="4">Lipoprotein</fullName>
    </recommendedName>
</protein>
<evidence type="ECO:0000313" key="3">
    <source>
        <dbReference type="Proteomes" id="UP000198280"/>
    </source>
</evidence>
<dbReference type="Proteomes" id="UP000198280">
    <property type="component" value="Unassembled WGS sequence"/>
</dbReference>